<gene>
    <name evidence="3" type="ORF">H634G_09520</name>
</gene>
<name>A0A0D9NML6_METAN</name>
<dbReference type="InterPro" id="IPR016477">
    <property type="entry name" value="Fructo-/Ketosamine-3-kinase"/>
</dbReference>
<dbReference type="AlphaFoldDB" id="A0A0D9NML6"/>
<proteinExistence type="predicted"/>
<dbReference type="Pfam" id="PF03881">
    <property type="entry name" value="Fructosamin_kin"/>
    <property type="match status" value="1"/>
</dbReference>
<protein>
    <recommendedName>
        <fullName evidence="1">protein-ribulosamine 3-kinase</fullName>
        <ecNumber evidence="1">2.7.1.172</ecNumber>
    </recommendedName>
</protein>
<keyword evidence="4" id="KW-1185">Reference proteome</keyword>
<dbReference type="Proteomes" id="UP000054544">
    <property type="component" value="Unassembled WGS sequence"/>
</dbReference>
<comment type="catalytic activity">
    <reaction evidence="2">
        <text>N(6)-D-ribulosyl-L-lysyl-[protein] + ATP = N(6)-(3-O-phospho-D-ribulosyl)-L-lysyl-[protein] + ADP + H(+)</text>
        <dbReference type="Rhea" id="RHEA:48432"/>
        <dbReference type="Rhea" id="RHEA-COMP:12103"/>
        <dbReference type="Rhea" id="RHEA-COMP:12104"/>
        <dbReference type="ChEBI" id="CHEBI:15378"/>
        <dbReference type="ChEBI" id="CHEBI:30616"/>
        <dbReference type="ChEBI" id="CHEBI:90418"/>
        <dbReference type="ChEBI" id="CHEBI:90420"/>
        <dbReference type="ChEBI" id="CHEBI:456216"/>
        <dbReference type="EC" id="2.7.1.172"/>
    </reaction>
    <physiologicalReaction direction="left-to-right" evidence="2">
        <dbReference type="Rhea" id="RHEA:48433"/>
    </physiologicalReaction>
</comment>
<dbReference type="PANTHER" id="PTHR12149:SF8">
    <property type="entry name" value="PROTEIN-RIBULOSAMINE 3-KINASE"/>
    <property type="match status" value="1"/>
</dbReference>
<dbReference type="PANTHER" id="PTHR12149">
    <property type="entry name" value="FRUCTOSAMINE 3 KINASE-RELATED PROTEIN"/>
    <property type="match status" value="1"/>
</dbReference>
<dbReference type="OrthoDB" id="5772781at2759"/>
<dbReference type="SUPFAM" id="SSF56112">
    <property type="entry name" value="Protein kinase-like (PK-like)"/>
    <property type="match status" value="1"/>
</dbReference>
<dbReference type="GO" id="GO:0102193">
    <property type="term" value="F:protein-ribulosamine 3-kinase activity"/>
    <property type="evidence" value="ECO:0007669"/>
    <property type="project" value="UniProtKB-EC"/>
</dbReference>
<accession>A0A0D9NML6</accession>
<evidence type="ECO:0000313" key="3">
    <source>
        <dbReference type="EMBL" id="KJK75174.1"/>
    </source>
</evidence>
<sequence>MQLQGHDVLLRQVASLTGSMPGDVPIDESVRNALPEGTTAMSAYRFGQSAWSLTAKINAVDKHGDPTAFFLKYVPGDLGQMQLEGEFVGMTELHKAAPTFVPRPIGLGKLKSVDPSSHFLLVEFKDFTPVLPDPVKLDLRRRAPAAVGLDPSWTSFFSKLLAEAYRQDMETNGLWPELDAVYLKVQSQLIPRLIGALEADGREVKPVLIHGDMWDGNIGTESSTGDPWIFDCAAYYGHNEMDLGIWRAERHQLRSKVYRREYLRNMEPSEPEEEWDDRNRLYSAKTNFMHSACFAGSPARQQTFDDFVFLLRKYFPDMSDTTERNNIEQGE</sequence>
<dbReference type="Gene3D" id="3.90.1200.10">
    <property type="match status" value="1"/>
</dbReference>
<dbReference type="InterPro" id="IPR011009">
    <property type="entry name" value="Kinase-like_dom_sf"/>
</dbReference>
<evidence type="ECO:0000256" key="1">
    <source>
        <dbReference type="ARBA" id="ARBA00011961"/>
    </source>
</evidence>
<dbReference type="EMBL" id="KE384751">
    <property type="protein sequence ID" value="KJK75174.1"/>
    <property type="molecule type" value="Genomic_DNA"/>
</dbReference>
<organism evidence="3 4">
    <name type="scientific">Metarhizium anisopliae BRIP 53293</name>
    <dbReference type="NCBI Taxonomy" id="1291518"/>
    <lineage>
        <taxon>Eukaryota</taxon>
        <taxon>Fungi</taxon>
        <taxon>Dikarya</taxon>
        <taxon>Ascomycota</taxon>
        <taxon>Pezizomycotina</taxon>
        <taxon>Sordariomycetes</taxon>
        <taxon>Hypocreomycetidae</taxon>
        <taxon>Hypocreales</taxon>
        <taxon>Clavicipitaceae</taxon>
        <taxon>Metarhizium</taxon>
    </lineage>
</organism>
<reference evidence="4" key="1">
    <citation type="journal article" date="2014" name="BMC Genomics">
        <title>The genome sequence of the biocontrol fungus Metarhizium anisopliae and comparative genomics of Metarhizium species.</title>
        <authorList>
            <person name="Pattemore J.A."/>
            <person name="Hane J.K."/>
            <person name="Williams A.H."/>
            <person name="Wilson B.A."/>
            <person name="Stodart B.J."/>
            <person name="Ash G.J."/>
        </authorList>
    </citation>
    <scope>NUCLEOTIDE SEQUENCE [LARGE SCALE GENOMIC DNA]</scope>
    <source>
        <strain evidence="4">BRIP 53293</strain>
    </source>
</reference>
<evidence type="ECO:0000313" key="4">
    <source>
        <dbReference type="Proteomes" id="UP000054544"/>
    </source>
</evidence>
<dbReference type="EC" id="2.7.1.172" evidence="1"/>
<evidence type="ECO:0000256" key="2">
    <source>
        <dbReference type="ARBA" id="ARBA00048655"/>
    </source>
</evidence>